<dbReference type="InterPro" id="IPR025637">
    <property type="entry name" value="DUF4333"/>
</dbReference>
<dbReference type="HOGENOM" id="CLU_076325_1_0_11"/>
<organism evidence="4 5">
    <name type="scientific">Saccharomonospora marina XMU15</name>
    <dbReference type="NCBI Taxonomy" id="882083"/>
    <lineage>
        <taxon>Bacteria</taxon>
        <taxon>Bacillati</taxon>
        <taxon>Actinomycetota</taxon>
        <taxon>Actinomycetes</taxon>
        <taxon>Pseudonocardiales</taxon>
        <taxon>Pseudonocardiaceae</taxon>
        <taxon>Saccharomonospora</taxon>
    </lineage>
</organism>
<accession>H5X772</accession>
<evidence type="ECO:0000313" key="5">
    <source>
        <dbReference type="Proteomes" id="UP000004926"/>
    </source>
</evidence>
<reference evidence="4 5" key="1">
    <citation type="journal article" date="2012" name="Stand. Genomic Sci.">
        <title>Genome sequence of the ocean sediment bacterium Saccharomonospora marina type strain (XMU15(T)).</title>
        <authorList>
            <person name="Klenk H.P."/>
            <person name="Lu M."/>
            <person name="Lucas S."/>
            <person name="Lapidus A."/>
            <person name="Copeland A."/>
            <person name="Pitluck S."/>
            <person name="Goodwin L.A."/>
            <person name="Han C."/>
            <person name="Tapia R."/>
            <person name="Brambilla E.M."/>
            <person name="Potter G."/>
            <person name="Land M."/>
            <person name="Ivanova N."/>
            <person name="Rohde M."/>
            <person name="Goker M."/>
            <person name="Detter J.C."/>
            <person name="Li W.J."/>
            <person name="Kyrpides N.C."/>
            <person name="Woyke T."/>
        </authorList>
    </citation>
    <scope>NUCLEOTIDE SEQUENCE [LARGE SCALE GENOMIC DNA]</scope>
    <source>
        <strain evidence="4 5">XMU15</strain>
    </source>
</reference>
<dbReference type="STRING" id="882083.SacmaDRAFT_0736"/>
<feature type="transmembrane region" description="Helical" evidence="2">
    <location>
        <begin position="71"/>
        <end position="92"/>
    </location>
</feature>
<evidence type="ECO:0000256" key="2">
    <source>
        <dbReference type="SAM" id="Phobius"/>
    </source>
</evidence>
<feature type="compositionally biased region" description="Low complexity" evidence="1">
    <location>
        <begin position="1"/>
        <end position="12"/>
    </location>
</feature>
<evidence type="ECO:0000313" key="4">
    <source>
        <dbReference type="EMBL" id="EHR49032.1"/>
    </source>
</evidence>
<keyword evidence="2" id="KW-1133">Transmembrane helix</keyword>
<protein>
    <recommendedName>
        <fullName evidence="3">DUF4333 domain-containing protein</fullName>
    </recommendedName>
</protein>
<dbReference type="EMBL" id="CM001439">
    <property type="protein sequence ID" value="EHR49032.1"/>
    <property type="molecule type" value="Genomic_DNA"/>
</dbReference>
<name>H5X772_9PSEU</name>
<keyword evidence="2" id="KW-0472">Membrane</keyword>
<gene>
    <name evidence="4" type="ORF">SacmaDRAFT_0736</name>
</gene>
<sequence length="168" mass="18311">MTQPTGQPGGWWRPPPTPQPYSTSPYGQPPTPPSGHQQGPHAYGGGFQSQYQGLGAFGSTEVKQRKPKKRLLITTVVVLALTGGGLAAWWLGPFQDDVLDQQSLQQGVATVLRDSYGEHNIRNLHCPADQRITTGHTFECSVEIGDRKTAVPIRVLNDKPEYEVGAPR</sequence>
<dbReference type="eggNOG" id="ENOG5033240">
    <property type="taxonomic scope" value="Bacteria"/>
</dbReference>
<dbReference type="OrthoDB" id="3625154at2"/>
<evidence type="ECO:0000256" key="1">
    <source>
        <dbReference type="SAM" id="MobiDB-lite"/>
    </source>
</evidence>
<feature type="domain" description="DUF4333" evidence="3">
    <location>
        <begin position="85"/>
        <end position="158"/>
    </location>
</feature>
<dbReference type="Proteomes" id="UP000004926">
    <property type="component" value="Chromosome"/>
</dbReference>
<keyword evidence="2" id="KW-0812">Transmembrane</keyword>
<dbReference type="Pfam" id="PF14230">
    <property type="entry name" value="DUF4333"/>
    <property type="match status" value="1"/>
</dbReference>
<dbReference type="AlphaFoldDB" id="H5X772"/>
<feature type="region of interest" description="Disordered" evidence="1">
    <location>
        <begin position="1"/>
        <end position="45"/>
    </location>
</feature>
<proteinExistence type="predicted"/>
<keyword evidence="5" id="KW-1185">Reference proteome</keyword>
<evidence type="ECO:0000259" key="3">
    <source>
        <dbReference type="Pfam" id="PF14230"/>
    </source>
</evidence>